<protein>
    <recommendedName>
        <fullName evidence="3">SnoaL-like domain-containing protein</fullName>
    </recommendedName>
</protein>
<accession>A0A0R3MR82</accession>
<dbReference type="InterPro" id="IPR032710">
    <property type="entry name" value="NTF2-like_dom_sf"/>
</dbReference>
<proteinExistence type="predicted"/>
<evidence type="ECO:0000313" key="2">
    <source>
        <dbReference type="Proteomes" id="UP000051660"/>
    </source>
</evidence>
<dbReference type="SUPFAM" id="SSF54427">
    <property type="entry name" value="NTF2-like"/>
    <property type="match status" value="1"/>
</dbReference>
<dbReference type="Gene3D" id="3.10.450.50">
    <property type="match status" value="1"/>
</dbReference>
<sequence>MLVHQTADPEVAIAEWDYDGVVTGTGRNFRVSNIQVSRVRGGKIVASRDYHNHAFMAAVMGRLPALIAALTNSDSA</sequence>
<dbReference type="EMBL" id="LLYB01000086">
    <property type="protein sequence ID" value="KRR20671.1"/>
    <property type="molecule type" value="Genomic_DNA"/>
</dbReference>
<organism evidence="1 2">
    <name type="scientific">Bradyrhizobium lablabi</name>
    <dbReference type="NCBI Taxonomy" id="722472"/>
    <lineage>
        <taxon>Bacteria</taxon>
        <taxon>Pseudomonadati</taxon>
        <taxon>Pseudomonadota</taxon>
        <taxon>Alphaproteobacteria</taxon>
        <taxon>Hyphomicrobiales</taxon>
        <taxon>Nitrobacteraceae</taxon>
        <taxon>Bradyrhizobium</taxon>
    </lineage>
</organism>
<dbReference type="AlphaFoldDB" id="A0A0R3MR82"/>
<evidence type="ECO:0000313" key="1">
    <source>
        <dbReference type="EMBL" id="KRR20671.1"/>
    </source>
</evidence>
<dbReference type="Proteomes" id="UP000051660">
    <property type="component" value="Unassembled WGS sequence"/>
</dbReference>
<evidence type="ECO:0008006" key="3">
    <source>
        <dbReference type="Google" id="ProtNLM"/>
    </source>
</evidence>
<name>A0A0R3MR82_9BRAD</name>
<gene>
    <name evidence="1" type="ORF">CQ14_11790</name>
</gene>
<comment type="caution">
    <text evidence="1">The sequence shown here is derived from an EMBL/GenBank/DDBJ whole genome shotgun (WGS) entry which is preliminary data.</text>
</comment>
<reference evidence="1 2" key="1">
    <citation type="submission" date="2014-03" db="EMBL/GenBank/DDBJ databases">
        <title>Bradyrhizobium valentinum sp. nov., isolated from effective nodules of Lupinus mariae-josephae, a lupine endemic of basic-lime soils in Eastern Spain.</title>
        <authorList>
            <person name="Duran D."/>
            <person name="Rey L."/>
            <person name="Navarro A."/>
            <person name="Busquets A."/>
            <person name="Imperial J."/>
            <person name="Ruiz-Argueso T."/>
        </authorList>
    </citation>
    <scope>NUCLEOTIDE SEQUENCE [LARGE SCALE GENOMIC DNA]</scope>
    <source>
        <strain evidence="1 2">CCBAU 23086</strain>
    </source>
</reference>